<reference evidence="2 4" key="2">
    <citation type="journal article" date="2018" name="Plant J.">
        <title>The Physcomitrella patens chromosome-scale assembly reveals moss genome structure and evolution.</title>
        <authorList>
            <person name="Lang D."/>
            <person name="Ullrich K.K."/>
            <person name="Murat F."/>
            <person name="Fuchs J."/>
            <person name="Jenkins J."/>
            <person name="Haas F.B."/>
            <person name="Piednoel M."/>
            <person name="Gundlach H."/>
            <person name="Van Bel M."/>
            <person name="Meyberg R."/>
            <person name="Vives C."/>
            <person name="Morata J."/>
            <person name="Symeonidi A."/>
            <person name="Hiss M."/>
            <person name="Muchero W."/>
            <person name="Kamisugi Y."/>
            <person name="Saleh O."/>
            <person name="Blanc G."/>
            <person name="Decker E.L."/>
            <person name="van Gessel N."/>
            <person name="Grimwood J."/>
            <person name="Hayes R.D."/>
            <person name="Graham S.W."/>
            <person name="Gunter L.E."/>
            <person name="McDaniel S.F."/>
            <person name="Hoernstein S.N.W."/>
            <person name="Larsson A."/>
            <person name="Li F.W."/>
            <person name="Perroud P.F."/>
            <person name="Phillips J."/>
            <person name="Ranjan P."/>
            <person name="Rokshar D.S."/>
            <person name="Rothfels C.J."/>
            <person name="Schneider L."/>
            <person name="Shu S."/>
            <person name="Stevenson D.W."/>
            <person name="Thummler F."/>
            <person name="Tillich M."/>
            <person name="Villarreal Aguilar J.C."/>
            <person name="Widiez T."/>
            <person name="Wong G.K."/>
            <person name="Wymore A."/>
            <person name="Zhang Y."/>
            <person name="Zimmer A.D."/>
            <person name="Quatrano R.S."/>
            <person name="Mayer K.F.X."/>
            <person name="Goodstein D."/>
            <person name="Casacuberta J.M."/>
            <person name="Vandepoele K."/>
            <person name="Reski R."/>
            <person name="Cuming A.C."/>
            <person name="Tuskan G.A."/>
            <person name="Maumus F."/>
            <person name="Salse J."/>
            <person name="Schmutz J."/>
            <person name="Rensing S.A."/>
        </authorList>
    </citation>
    <scope>NUCLEOTIDE SEQUENCE [LARGE SCALE GENOMIC DNA]</scope>
    <source>
        <strain evidence="3 4">cv. Gransden 2004</strain>
    </source>
</reference>
<dbReference type="PROSITE" id="PS51257">
    <property type="entry name" value="PROKAR_LIPOPROTEIN"/>
    <property type="match status" value="1"/>
</dbReference>
<evidence type="ECO:0000313" key="3">
    <source>
        <dbReference type="EnsemblPlants" id="Pp3c20_4150V3.1"/>
    </source>
</evidence>
<dbReference type="EnsemblPlants" id="Pp3c20_4150V3.2">
    <property type="protein sequence ID" value="Pp3c20_4150V3.2"/>
    <property type="gene ID" value="Pp3c20_4150"/>
</dbReference>
<dbReference type="EnsemblPlants" id="Pp3c20_4150V3.1">
    <property type="protein sequence ID" value="Pp3c20_4150V3.1"/>
    <property type="gene ID" value="Pp3c20_4150"/>
</dbReference>
<evidence type="ECO:0000313" key="4">
    <source>
        <dbReference type="Proteomes" id="UP000006727"/>
    </source>
</evidence>
<reference evidence="3" key="3">
    <citation type="submission" date="2020-12" db="UniProtKB">
        <authorList>
            <consortium name="EnsemblPlants"/>
        </authorList>
    </citation>
    <scope>IDENTIFICATION</scope>
</reference>
<feature type="transmembrane region" description="Helical" evidence="1">
    <location>
        <begin position="27"/>
        <end position="46"/>
    </location>
</feature>
<sequence length="118" mass="12915">MGTAARFSRLFSRVANFGSTLAEQVPAWWTFGLSCVIVAAFASSGYRCPSQKLKFKWFMHPYIVARARIGGGEFSSKKAGCACERNQEAAALCTSCEGSPKRISTVLHRQLLLFSGIE</sequence>
<dbReference type="InParanoid" id="A0A2K1ITZ7"/>
<dbReference type="Proteomes" id="UP000006727">
    <property type="component" value="Chromosome 20"/>
</dbReference>
<keyword evidence="1" id="KW-0472">Membrane</keyword>
<organism evidence="2">
    <name type="scientific">Physcomitrium patens</name>
    <name type="common">Spreading-leaved earth moss</name>
    <name type="synonym">Physcomitrella patens</name>
    <dbReference type="NCBI Taxonomy" id="3218"/>
    <lineage>
        <taxon>Eukaryota</taxon>
        <taxon>Viridiplantae</taxon>
        <taxon>Streptophyta</taxon>
        <taxon>Embryophyta</taxon>
        <taxon>Bryophyta</taxon>
        <taxon>Bryophytina</taxon>
        <taxon>Bryopsida</taxon>
        <taxon>Funariidae</taxon>
        <taxon>Funariales</taxon>
        <taxon>Funariaceae</taxon>
        <taxon>Physcomitrium</taxon>
    </lineage>
</organism>
<keyword evidence="4" id="KW-1185">Reference proteome</keyword>
<dbReference type="Gramene" id="Pp3c20_4150V3.2">
    <property type="protein sequence ID" value="Pp3c20_4150V3.2"/>
    <property type="gene ID" value="Pp3c20_4150"/>
</dbReference>
<dbReference type="PaxDb" id="3218-PP1S187_86V6.1"/>
<dbReference type="EMBL" id="ABEU02000020">
    <property type="protein sequence ID" value="PNR32749.1"/>
    <property type="molecule type" value="Genomic_DNA"/>
</dbReference>
<evidence type="ECO:0000313" key="2">
    <source>
        <dbReference type="EMBL" id="PNR32749.1"/>
    </source>
</evidence>
<protein>
    <submittedName>
        <fullName evidence="2 3">Uncharacterized protein</fullName>
    </submittedName>
</protein>
<dbReference type="Gramene" id="Pp3c20_4150V3.1">
    <property type="protein sequence ID" value="Pp3c20_4150V3.1"/>
    <property type="gene ID" value="Pp3c20_4150"/>
</dbReference>
<name>A0A2K1ITZ7_PHYPA</name>
<keyword evidence="1" id="KW-1133">Transmembrane helix</keyword>
<keyword evidence="1" id="KW-0812">Transmembrane</keyword>
<evidence type="ECO:0000256" key="1">
    <source>
        <dbReference type="SAM" id="Phobius"/>
    </source>
</evidence>
<dbReference type="AlphaFoldDB" id="A0A2K1ITZ7"/>
<gene>
    <name evidence="2" type="ORF">PHYPA_024691</name>
</gene>
<accession>A0A2K1ITZ7</accession>
<reference evidence="2 4" key="1">
    <citation type="journal article" date="2008" name="Science">
        <title>The Physcomitrella genome reveals evolutionary insights into the conquest of land by plants.</title>
        <authorList>
            <person name="Rensing S."/>
            <person name="Lang D."/>
            <person name="Zimmer A."/>
            <person name="Terry A."/>
            <person name="Salamov A."/>
            <person name="Shapiro H."/>
            <person name="Nishiyama T."/>
            <person name="Perroud P.-F."/>
            <person name="Lindquist E."/>
            <person name="Kamisugi Y."/>
            <person name="Tanahashi T."/>
            <person name="Sakakibara K."/>
            <person name="Fujita T."/>
            <person name="Oishi K."/>
            <person name="Shin-I T."/>
            <person name="Kuroki Y."/>
            <person name="Toyoda A."/>
            <person name="Suzuki Y."/>
            <person name="Hashimoto A."/>
            <person name="Yamaguchi K."/>
            <person name="Sugano A."/>
            <person name="Kohara Y."/>
            <person name="Fujiyama A."/>
            <person name="Anterola A."/>
            <person name="Aoki S."/>
            <person name="Ashton N."/>
            <person name="Barbazuk W.B."/>
            <person name="Barker E."/>
            <person name="Bennetzen J."/>
            <person name="Bezanilla M."/>
            <person name="Blankenship R."/>
            <person name="Cho S.H."/>
            <person name="Dutcher S."/>
            <person name="Estelle M."/>
            <person name="Fawcett J.A."/>
            <person name="Gundlach H."/>
            <person name="Hanada K."/>
            <person name="Heyl A."/>
            <person name="Hicks K.A."/>
            <person name="Hugh J."/>
            <person name="Lohr M."/>
            <person name="Mayer K."/>
            <person name="Melkozernov A."/>
            <person name="Murata T."/>
            <person name="Nelson D."/>
            <person name="Pils B."/>
            <person name="Prigge M."/>
            <person name="Reiss B."/>
            <person name="Renner T."/>
            <person name="Rombauts S."/>
            <person name="Rushton P."/>
            <person name="Sanderfoot A."/>
            <person name="Schween G."/>
            <person name="Shiu S.-H."/>
            <person name="Stueber K."/>
            <person name="Theodoulou F.L."/>
            <person name="Tu H."/>
            <person name="Van de Peer Y."/>
            <person name="Verrier P.J."/>
            <person name="Waters E."/>
            <person name="Wood A."/>
            <person name="Yang L."/>
            <person name="Cove D."/>
            <person name="Cuming A."/>
            <person name="Hasebe M."/>
            <person name="Lucas S."/>
            <person name="Mishler D.B."/>
            <person name="Reski R."/>
            <person name="Grigoriev I."/>
            <person name="Quatrano R.S."/>
            <person name="Boore J.L."/>
        </authorList>
    </citation>
    <scope>NUCLEOTIDE SEQUENCE [LARGE SCALE GENOMIC DNA]</scope>
    <source>
        <strain evidence="3 4">cv. Gransden 2004</strain>
    </source>
</reference>
<proteinExistence type="predicted"/>